<dbReference type="PROSITE" id="PS50886">
    <property type="entry name" value="TRBD"/>
    <property type="match status" value="1"/>
</dbReference>
<protein>
    <submittedName>
        <fullName evidence="5">tRNA-binding protein</fullName>
    </submittedName>
</protein>
<dbReference type="Pfam" id="PF01588">
    <property type="entry name" value="tRNA_bind"/>
    <property type="match status" value="1"/>
</dbReference>
<reference evidence="6" key="1">
    <citation type="submission" date="2016-10" db="EMBL/GenBank/DDBJ databases">
        <authorList>
            <person name="Varghese N."/>
            <person name="Submissions S."/>
        </authorList>
    </citation>
    <scope>NUCLEOTIDE SEQUENCE [LARGE SCALE GENOMIC DNA]</scope>
    <source>
        <strain evidence="6">CGMCC 1.12402</strain>
    </source>
</reference>
<gene>
    <name evidence="5" type="ORF">SAMN05216290_0436</name>
</gene>
<name>A0A1I0MIV7_9BACT</name>
<dbReference type="Gene3D" id="2.40.50.140">
    <property type="entry name" value="Nucleic acid-binding proteins"/>
    <property type="match status" value="1"/>
</dbReference>
<dbReference type="PANTHER" id="PTHR11586:SF37">
    <property type="entry name" value="TRNA-BINDING DOMAIN-CONTAINING PROTEIN"/>
    <property type="match status" value="1"/>
</dbReference>
<evidence type="ECO:0000259" key="4">
    <source>
        <dbReference type="PROSITE" id="PS50886"/>
    </source>
</evidence>
<dbReference type="STRING" id="1267423.SAMN05216290_0436"/>
<sequence>MISWEDFEKVEIRVGTIVSAEIYAEARRPAYILQVDLGELGIKKSSAQITVHYQPEELIGKQVVCITNFPPKQIGKLMSEVLVTGFPDTDKNVVLCTPDKEVPNGARLF</sequence>
<organism evidence="5 6">
    <name type="scientific">Roseivirga pacifica</name>
    <dbReference type="NCBI Taxonomy" id="1267423"/>
    <lineage>
        <taxon>Bacteria</taxon>
        <taxon>Pseudomonadati</taxon>
        <taxon>Bacteroidota</taxon>
        <taxon>Cytophagia</taxon>
        <taxon>Cytophagales</taxon>
        <taxon>Roseivirgaceae</taxon>
        <taxon>Roseivirga</taxon>
    </lineage>
</organism>
<evidence type="ECO:0000313" key="5">
    <source>
        <dbReference type="EMBL" id="SEV88212.1"/>
    </source>
</evidence>
<dbReference type="NCBIfam" id="NF007495">
    <property type="entry name" value="PRK10089.1-4"/>
    <property type="match status" value="1"/>
</dbReference>
<dbReference type="InterPro" id="IPR012340">
    <property type="entry name" value="NA-bd_OB-fold"/>
</dbReference>
<dbReference type="Proteomes" id="UP000199437">
    <property type="component" value="Unassembled WGS sequence"/>
</dbReference>
<dbReference type="AlphaFoldDB" id="A0A1I0MIV7"/>
<dbReference type="NCBIfam" id="NF007494">
    <property type="entry name" value="PRK10089.1-3"/>
    <property type="match status" value="1"/>
</dbReference>
<dbReference type="InterPro" id="IPR002547">
    <property type="entry name" value="tRNA-bd_dom"/>
</dbReference>
<proteinExistence type="predicted"/>
<accession>A0A1I0MIV7</accession>
<dbReference type="GO" id="GO:0000049">
    <property type="term" value="F:tRNA binding"/>
    <property type="evidence" value="ECO:0007669"/>
    <property type="project" value="UniProtKB-UniRule"/>
</dbReference>
<dbReference type="FunFam" id="2.40.50.140:FF:000165">
    <property type="entry name" value="Chaperone CsaA"/>
    <property type="match status" value="1"/>
</dbReference>
<evidence type="ECO:0000256" key="2">
    <source>
        <dbReference type="ARBA" id="ARBA00022884"/>
    </source>
</evidence>
<dbReference type="NCBIfam" id="NF007493">
    <property type="entry name" value="PRK10089.1-2"/>
    <property type="match status" value="1"/>
</dbReference>
<dbReference type="InterPro" id="IPR008231">
    <property type="entry name" value="CsaA"/>
</dbReference>
<evidence type="ECO:0000256" key="1">
    <source>
        <dbReference type="ARBA" id="ARBA00022555"/>
    </source>
</evidence>
<dbReference type="SUPFAM" id="SSF50249">
    <property type="entry name" value="Nucleic acid-binding proteins"/>
    <property type="match status" value="1"/>
</dbReference>
<dbReference type="EMBL" id="FOIR01000001">
    <property type="protein sequence ID" value="SEV88212.1"/>
    <property type="molecule type" value="Genomic_DNA"/>
</dbReference>
<keyword evidence="2 3" id="KW-0694">RNA-binding</keyword>
<feature type="domain" description="TRNA-binding" evidence="4">
    <location>
        <begin position="6"/>
        <end position="109"/>
    </location>
</feature>
<dbReference type="InterPro" id="IPR051270">
    <property type="entry name" value="Tyrosine-tRNA_ligase_regulator"/>
</dbReference>
<keyword evidence="6" id="KW-1185">Reference proteome</keyword>
<evidence type="ECO:0000313" key="6">
    <source>
        <dbReference type="Proteomes" id="UP000199437"/>
    </source>
</evidence>
<dbReference type="CDD" id="cd02798">
    <property type="entry name" value="tRNA_bind_CsaA"/>
    <property type="match status" value="1"/>
</dbReference>
<evidence type="ECO:0000256" key="3">
    <source>
        <dbReference type="PROSITE-ProRule" id="PRU00209"/>
    </source>
</evidence>
<dbReference type="PANTHER" id="PTHR11586">
    <property type="entry name" value="TRNA-AMINOACYLATION COFACTOR ARC1 FAMILY MEMBER"/>
    <property type="match status" value="1"/>
</dbReference>
<dbReference type="NCBIfam" id="TIGR02222">
    <property type="entry name" value="chap_CsaA"/>
    <property type="match status" value="1"/>
</dbReference>
<keyword evidence="1 3" id="KW-0820">tRNA-binding</keyword>